<name>A0A1I7N666_9HYPH</name>
<evidence type="ECO:0000259" key="1">
    <source>
        <dbReference type="Pfam" id="PF00535"/>
    </source>
</evidence>
<dbReference type="STRING" id="51670.SAMN04488557_1422"/>
<feature type="domain" description="Glycosyltransferase 2-like" evidence="1">
    <location>
        <begin position="6"/>
        <end position="121"/>
    </location>
</feature>
<dbReference type="PANTHER" id="PTHR22916">
    <property type="entry name" value="GLYCOSYLTRANSFERASE"/>
    <property type="match status" value="1"/>
</dbReference>
<evidence type="ECO:0000313" key="3">
    <source>
        <dbReference type="Proteomes" id="UP000199423"/>
    </source>
</evidence>
<dbReference type="EMBL" id="FPCH01000001">
    <property type="protein sequence ID" value="SFV30152.1"/>
    <property type="molecule type" value="Genomic_DNA"/>
</dbReference>
<reference evidence="3" key="1">
    <citation type="submission" date="2016-10" db="EMBL/GenBank/DDBJ databases">
        <authorList>
            <person name="Varghese N."/>
            <person name="Submissions S."/>
        </authorList>
    </citation>
    <scope>NUCLEOTIDE SEQUENCE [LARGE SCALE GENOMIC DNA]</scope>
    <source>
        <strain evidence="3">DSM 1565</strain>
    </source>
</reference>
<gene>
    <name evidence="2" type="ORF">SAMN04488557_1422</name>
</gene>
<evidence type="ECO:0000313" key="2">
    <source>
        <dbReference type="EMBL" id="SFV30152.1"/>
    </source>
</evidence>
<dbReference type="InterPro" id="IPR001173">
    <property type="entry name" value="Glyco_trans_2-like"/>
</dbReference>
<keyword evidence="3" id="KW-1185">Reference proteome</keyword>
<sequence>MPDPVSVCIPTFERPQLLKAAIHSCVTQAYRPLRIIVGDDSRTTETSEMLKALALPDGVSIEYLPRAAVASQRDNIIRLFNHVTTPYVSLLHDDDMFTPGGMDLTIKAAYESPSAIGAFGVQQIIDSSGALLAAETEQFNKTYLRTEEFLDRIHSVWFSVLSLQLPSNGFLLRTDLAKRAATALPANPGSAVDVAFALRLAELSGDASLFLTSSVTHRYRLTPGAETERLDHLPIYAFLREVNVPAAYRDLQRQRLAIFLVAAINERLSRGDVKAARELVLSDDYPAARRLQPMGIFHTAAAHLRLPPSIVRLPYAISRKRRFAHQTAVKA</sequence>
<dbReference type="SUPFAM" id="SSF53448">
    <property type="entry name" value="Nucleotide-diphospho-sugar transferases"/>
    <property type="match status" value="1"/>
</dbReference>
<dbReference type="OrthoDB" id="194105at2"/>
<proteinExistence type="predicted"/>
<protein>
    <submittedName>
        <fullName evidence="2">Glycosyltransferase, GT2 family</fullName>
    </submittedName>
</protein>
<dbReference type="Proteomes" id="UP000199423">
    <property type="component" value="Unassembled WGS sequence"/>
</dbReference>
<dbReference type="RefSeq" id="WP_092865987.1">
    <property type="nucleotide sequence ID" value="NZ_FPCH01000001.1"/>
</dbReference>
<dbReference type="Pfam" id="PF00535">
    <property type="entry name" value="Glycos_transf_2"/>
    <property type="match status" value="1"/>
</dbReference>
<dbReference type="Gene3D" id="3.90.550.10">
    <property type="entry name" value="Spore Coat Polysaccharide Biosynthesis Protein SpsA, Chain A"/>
    <property type="match status" value="1"/>
</dbReference>
<keyword evidence="2" id="KW-0808">Transferase</keyword>
<dbReference type="GO" id="GO:0016758">
    <property type="term" value="F:hexosyltransferase activity"/>
    <property type="evidence" value="ECO:0007669"/>
    <property type="project" value="UniProtKB-ARBA"/>
</dbReference>
<accession>A0A1I7N666</accession>
<organism evidence="2 3">
    <name type="scientific">Hyphomicrobium facile</name>
    <dbReference type="NCBI Taxonomy" id="51670"/>
    <lineage>
        <taxon>Bacteria</taxon>
        <taxon>Pseudomonadati</taxon>
        <taxon>Pseudomonadota</taxon>
        <taxon>Alphaproteobacteria</taxon>
        <taxon>Hyphomicrobiales</taxon>
        <taxon>Hyphomicrobiaceae</taxon>
        <taxon>Hyphomicrobium</taxon>
    </lineage>
</organism>
<dbReference type="PANTHER" id="PTHR22916:SF3">
    <property type="entry name" value="UDP-GLCNAC:BETAGAL BETA-1,3-N-ACETYLGLUCOSAMINYLTRANSFERASE-LIKE PROTEIN 1"/>
    <property type="match status" value="1"/>
</dbReference>
<dbReference type="InterPro" id="IPR029044">
    <property type="entry name" value="Nucleotide-diphossugar_trans"/>
</dbReference>
<dbReference type="AlphaFoldDB" id="A0A1I7N666"/>